<evidence type="ECO:0000256" key="1">
    <source>
        <dbReference type="ARBA" id="ARBA00004071"/>
    </source>
</evidence>
<dbReference type="SUPFAM" id="SSF51445">
    <property type="entry name" value="(Trans)glycosidases"/>
    <property type="match status" value="1"/>
</dbReference>
<evidence type="ECO:0000313" key="9">
    <source>
        <dbReference type="EMBL" id="SDM10289.1"/>
    </source>
</evidence>
<dbReference type="Gene3D" id="3.20.20.80">
    <property type="entry name" value="Glycosidases"/>
    <property type="match status" value="1"/>
</dbReference>
<accession>A0A1G9QGZ2</accession>
<evidence type="ECO:0000256" key="3">
    <source>
        <dbReference type="ARBA" id="ARBA00012662"/>
    </source>
</evidence>
<dbReference type="Proteomes" id="UP000198510">
    <property type="component" value="Unassembled WGS sequence"/>
</dbReference>
<reference evidence="9 10" key="1">
    <citation type="submission" date="2016-10" db="EMBL/GenBank/DDBJ databases">
        <authorList>
            <person name="de Groot N.N."/>
        </authorList>
    </citation>
    <scope>NUCLEOTIDE SEQUENCE [LARGE SCALE GENOMIC DNA]</scope>
    <source>
        <strain evidence="9 10">DSM 25186</strain>
    </source>
</reference>
<keyword evidence="5" id="KW-0378">Hydrolase</keyword>
<dbReference type="STRING" id="1075417.SAMN05421823_110169"/>
<keyword evidence="4 7" id="KW-0732">Signal</keyword>
<dbReference type="AlphaFoldDB" id="A0A1G9QGZ2"/>
<dbReference type="RefSeq" id="WP_089686233.1">
    <property type="nucleotide sequence ID" value="NZ_FNFO01000010.1"/>
</dbReference>
<dbReference type="Pfam" id="PF01120">
    <property type="entry name" value="Alpha_L_fucos"/>
    <property type="match status" value="1"/>
</dbReference>
<comment type="similarity">
    <text evidence="2">Belongs to the glycosyl hydrolase 29 family.</text>
</comment>
<dbReference type="OrthoDB" id="107551at2"/>
<gene>
    <name evidence="9" type="ORF">SAMN05421823_110169</name>
</gene>
<dbReference type="GO" id="GO:0005764">
    <property type="term" value="C:lysosome"/>
    <property type="evidence" value="ECO:0007669"/>
    <property type="project" value="TreeGrafter"/>
</dbReference>
<protein>
    <recommendedName>
        <fullName evidence="3">alpha-L-fucosidase</fullName>
        <ecNumber evidence="3">3.2.1.51</ecNumber>
    </recommendedName>
</protein>
<evidence type="ECO:0000256" key="4">
    <source>
        <dbReference type="ARBA" id="ARBA00022729"/>
    </source>
</evidence>
<comment type="function">
    <text evidence="1">Alpha-L-fucosidase is responsible for hydrolyzing the alpha-1,6-linked fucose joined to the reducing-end N-acetylglucosamine of the carbohydrate moieties of glycoproteins.</text>
</comment>
<dbReference type="InterPro" id="IPR016286">
    <property type="entry name" value="FUC_metazoa-typ"/>
</dbReference>
<sequence>MRHRFFLSIAILLLVSGIACTSRPTPESAQEVAEPTMYEPTWTSLGQYECPDWFRDAKFGIWAHSSPQDVPMQGDWYARNLYVPGHENYEYHLAHYGHPSAVGYKDLCRQWTLDQWSPEKLMQLYRRAGARYFVALANHHCNFDTWNSAEQPWNAVNVGPKRDVIGEWQQAATAQGIRFGVSVHNINTWGWYLPAFRSDSAGPKAGVPYDGVLTKADGEGQWWEGLDPQQLYGPAQRASDTIPTEAFVQNWYDRVKDLLDHYHPDLLYFDSYIMGQSWRQFTYHGGSTYAGIDDATKARIERTPFKEAGIDIITYYYNQNPTWHGGQQEAVLNLKLHDLNDSVPERYKKGMVIDRELGGFGGGEQEMQAYPWQKDRPFGGWHYNEHAEYPTTQSVIWNLVDVVSKNGNLLLGMPMRPNGTLNETELTFLQEMGDWMEVHGEGIYGTRPWKTFGDEETVRYTQKGDTVYAFVKGNHADVLLPDFSDEKVNSLRMLGYPDTLSWQQDAAGLHVTIPARRGKEDVIALKVEL</sequence>
<evidence type="ECO:0000313" key="10">
    <source>
        <dbReference type="Proteomes" id="UP000198510"/>
    </source>
</evidence>
<dbReference type="PROSITE" id="PS51257">
    <property type="entry name" value="PROKAR_LIPOPROTEIN"/>
    <property type="match status" value="1"/>
</dbReference>
<feature type="domain" description="Glycoside hydrolase family 29 N-terminal" evidence="8">
    <location>
        <begin position="30"/>
        <end position="441"/>
    </location>
</feature>
<evidence type="ECO:0000256" key="5">
    <source>
        <dbReference type="ARBA" id="ARBA00022801"/>
    </source>
</evidence>
<dbReference type="GO" id="GO:0004560">
    <property type="term" value="F:alpha-L-fucosidase activity"/>
    <property type="evidence" value="ECO:0007669"/>
    <property type="project" value="InterPro"/>
</dbReference>
<dbReference type="InterPro" id="IPR000933">
    <property type="entry name" value="Glyco_hydro_29"/>
</dbReference>
<dbReference type="EMBL" id="FNFO01000010">
    <property type="protein sequence ID" value="SDM10289.1"/>
    <property type="molecule type" value="Genomic_DNA"/>
</dbReference>
<dbReference type="InterPro" id="IPR017853">
    <property type="entry name" value="GH"/>
</dbReference>
<evidence type="ECO:0000256" key="7">
    <source>
        <dbReference type="SAM" id="SignalP"/>
    </source>
</evidence>
<dbReference type="InterPro" id="IPR013780">
    <property type="entry name" value="Glyco_hydro_b"/>
</dbReference>
<organism evidence="9 10">
    <name type="scientific">Catalinimonas alkaloidigena</name>
    <dbReference type="NCBI Taxonomy" id="1075417"/>
    <lineage>
        <taxon>Bacteria</taxon>
        <taxon>Pseudomonadati</taxon>
        <taxon>Bacteroidota</taxon>
        <taxon>Cytophagia</taxon>
        <taxon>Cytophagales</taxon>
        <taxon>Catalimonadaceae</taxon>
        <taxon>Catalinimonas</taxon>
    </lineage>
</organism>
<name>A0A1G9QGZ2_9BACT</name>
<feature type="signal peptide" evidence="7">
    <location>
        <begin position="1"/>
        <end position="21"/>
    </location>
</feature>
<dbReference type="EC" id="3.2.1.51" evidence="3"/>
<proteinExistence type="inferred from homology"/>
<keyword evidence="10" id="KW-1185">Reference proteome</keyword>
<evidence type="ECO:0000256" key="2">
    <source>
        <dbReference type="ARBA" id="ARBA00007951"/>
    </source>
</evidence>
<evidence type="ECO:0000256" key="6">
    <source>
        <dbReference type="ARBA" id="ARBA00023295"/>
    </source>
</evidence>
<dbReference type="InterPro" id="IPR057739">
    <property type="entry name" value="Glyco_hydro_29_N"/>
</dbReference>
<dbReference type="PIRSF" id="PIRSF001092">
    <property type="entry name" value="Alpha-L-fucosidase"/>
    <property type="match status" value="1"/>
</dbReference>
<evidence type="ECO:0000259" key="8">
    <source>
        <dbReference type="Pfam" id="PF01120"/>
    </source>
</evidence>
<dbReference type="SMART" id="SM00812">
    <property type="entry name" value="Alpha_L_fucos"/>
    <property type="match status" value="1"/>
</dbReference>
<dbReference type="Gene3D" id="2.60.40.1180">
    <property type="entry name" value="Golgi alpha-mannosidase II"/>
    <property type="match status" value="1"/>
</dbReference>
<dbReference type="PANTHER" id="PTHR10030:SF37">
    <property type="entry name" value="ALPHA-L-FUCOSIDASE-RELATED"/>
    <property type="match status" value="1"/>
</dbReference>
<dbReference type="GO" id="GO:0016139">
    <property type="term" value="P:glycoside catabolic process"/>
    <property type="evidence" value="ECO:0007669"/>
    <property type="project" value="TreeGrafter"/>
</dbReference>
<keyword evidence="6" id="KW-0326">Glycosidase</keyword>
<feature type="chain" id="PRO_5011730327" description="alpha-L-fucosidase" evidence="7">
    <location>
        <begin position="22"/>
        <end position="529"/>
    </location>
</feature>
<dbReference type="GO" id="GO:0006004">
    <property type="term" value="P:fucose metabolic process"/>
    <property type="evidence" value="ECO:0007669"/>
    <property type="project" value="InterPro"/>
</dbReference>
<dbReference type="PANTHER" id="PTHR10030">
    <property type="entry name" value="ALPHA-L-FUCOSIDASE"/>
    <property type="match status" value="1"/>
</dbReference>